<dbReference type="SUPFAM" id="SSF103473">
    <property type="entry name" value="MFS general substrate transporter"/>
    <property type="match status" value="1"/>
</dbReference>
<dbReference type="PANTHER" id="PTHR43701:SF2">
    <property type="entry name" value="MEMBRANE TRANSPORTER PROTEIN YJNA-RELATED"/>
    <property type="match status" value="1"/>
</dbReference>
<dbReference type="RefSeq" id="WP_101183174.1">
    <property type="nucleotide sequence ID" value="NZ_CP031218.1"/>
</dbReference>
<dbReference type="GO" id="GO:0005886">
    <property type="term" value="C:plasma membrane"/>
    <property type="evidence" value="ECO:0007669"/>
    <property type="project" value="UniProtKB-SubCell"/>
</dbReference>
<dbReference type="Proteomes" id="UP000233248">
    <property type="component" value="Unassembled WGS sequence"/>
</dbReference>
<dbReference type="InterPro" id="IPR036259">
    <property type="entry name" value="MFS_trans_sf"/>
</dbReference>
<feature type="transmembrane region" description="Helical" evidence="5">
    <location>
        <begin position="41"/>
        <end position="58"/>
    </location>
</feature>
<feature type="transmembrane region" description="Helical" evidence="5">
    <location>
        <begin position="167"/>
        <end position="186"/>
    </location>
</feature>
<dbReference type="Gene3D" id="1.20.1250.20">
    <property type="entry name" value="MFS general substrate transporter like domains"/>
    <property type="match status" value="1"/>
</dbReference>
<dbReference type="PANTHER" id="PTHR43701">
    <property type="entry name" value="MEMBRANE TRANSPORTER PROTEIN MJ0441-RELATED"/>
    <property type="match status" value="1"/>
</dbReference>
<feature type="transmembrane region" description="Helical" evidence="5">
    <location>
        <begin position="95"/>
        <end position="116"/>
    </location>
</feature>
<dbReference type="InterPro" id="IPR002781">
    <property type="entry name" value="TM_pro_TauE-like"/>
</dbReference>
<evidence type="ECO:0000256" key="4">
    <source>
        <dbReference type="ARBA" id="ARBA00023136"/>
    </source>
</evidence>
<dbReference type="Pfam" id="PF01925">
    <property type="entry name" value="TauE"/>
    <property type="match status" value="1"/>
</dbReference>
<feature type="transmembrane region" description="Helical" evidence="5">
    <location>
        <begin position="193"/>
        <end position="211"/>
    </location>
</feature>
<evidence type="ECO:0000256" key="5">
    <source>
        <dbReference type="RuleBase" id="RU363041"/>
    </source>
</evidence>
<feature type="transmembrane region" description="Helical" evidence="5">
    <location>
        <begin position="70"/>
        <end position="89"/>
    </location>
</feature>
<gene>
    <name evidence="6" type="ORF">CP960_00260</name>
</gene>
<keyword evidence="4 5" id="KW-0472">Membrane</keyword>
<evidence type="ECO:0000256" key="1">
    <source>
        <dbReference type="ARBA" id="ARBA00004141"/>
    </source>
</evidence>
<keyword evidence="3 5" id="KW-1133">Transmembrane helix</keyword>
<name>A0A2N1J6Q1_9BACT</name>
<evidence type="ECO:0000313" key="6">
    <source>
        <dbReference type="EMBL" id="PKI82221.1"/>
    </source>
</evidence>
<comment type="similarity">
    <text evidence="5">Belongs to the 4-toluene sulfonate uptake permease (TSUP) (TC 2.A.102) family.</text>
</comment>
<dbReference type="OrthoDB" id="5329774at2"/>
<organism evidence="6 7">
    <name type="scientific">Malaciobacter halophilus</name>
    <dbReference type="NCBI Taxonomy" id="197482"/>
    <lineage>
        <taxon>Bacteria</taxon>
        <taxon>Pseudomonadati</taxon>
        <taxon>Campylobacterota</taxon>
        <taxon>Epsilonproteobacteria</taxon>
        <taxon>Campylobacterales</taxon>
        <taxon>Arcobacteraceae</taxon>
        <taxon>Malaciobacter</taxon>
    </lineage>
</organism>
<evidence type="ECO:0000256" key="2">
    <source>
        <dbReference type="ARBA" id="ARBA00022692"/>
    </source>
</evidence>
<comment type="caution">
    <text evidence="6">The sequence shown here is derived from an EMBL/GenBank/DDBJ whole genome shotgun (WGS) entry which is preliminary data.</text>
</comment>
<keyword evidence="2 5" id="KW-0812">Transmembrane</keyword>
<evidence type="ECO:0000313" key="7">
    <source>
        <dbReference type="Proteomes" id="UP000233248"/>
    </source>
</evidence>
<feature type="transmembrane region" description="Helical" evidence="5">
    <location>
        <begin position="128"/>
        <end position="161"/>
    </location>
</feature>
<feature type="transmembrane region" description="Helical" evidence="5">
    <location>
        <begin position="12"/>
        <end position="35"/>
    </location>
</feature>
<dbReference type="KEGG" id="ahs:AHALO_1640"/>
<dbReference type="InterPro" id="IPR051598">
    <property type="entry name" value="TSUP/Inactive_protease-like"/>
</dbReference>
<dbReference type="EMBL" id="NXIF01000002">
    <property type="protein sequence ID" value="PKI82221.1"/>
    <property type="molecule type" value="Genomic_DNA"/>
</dbReference>
<accession>A0A2N1J6Q1</accession>
<proteinExistence type="inferred from homology"/>
<dbReference type="AlphaFoldDB" id="A0A2N1J6Q1"/>
<keyword evidence="7" id="KW-1185">Reference proteome</keyword>
<reference evidence="6 7" key="1">
    <citation type="submission" date="2017-09" db="EMBL/GenBank/DDBJ databases">
        <title>Genomics of the genus Arcobacter.</title>
        <authorList>
            <person name="Perez-Cataluna A."/>
            <person name="Figueras M.J."/>
            <person name="Salas-Masso N."/>
        </authorList>
    </citation>
    <scope>NUCLEOTIDE SEQUENCE [LARGE SCALE GENOMIC DNA]</scope>
    <source>
        <strain evidence="6 7">DSM 18005</strain>
    </source>
</reference>
<sequence length="243" mass="26444">MFELLLLGTMTGFTSGFFGVGGGMLLVPLLIYVGFDMKEAISISIVQMVFSSVFGSFLNIKKSAQVFKDGIFIGLGGMIGGLFSGYIVSNFTNTSLQYIFILIVILSILRIFFSPAEPIKEQKKQNKILLILIGFFIGLIAMSIGIGGSIMLTPILVGFMHYSLKRATSLGLFFVVFSSIAGFISLSLHGHMLLVEGVTVGIASLLGVYIGIKVKGLIHSNSYKKYILLLNTTVLFMMIYKTI</sequence>
<comment type="subcellular location">
    <subcellularLocation>
        <location evidence="5">Cell membrane</location>
        <topology evidence="5">Multi-pass membrane protein</topology>
    </subcellularLocation>
    <subcellularLocation>
        <location evidence="1">Membrane</location>
        <topology evidence="1">Multi-pass membrane protein</topology>
    </subcellularLocation>
</comment>
<protein>
    <recommendedName>
        <fullName evidence="5">Probable membrane transporter protein</fullName>
    </recommendedName>
</protein>
<evidence type="ECO:0000256" key="3">
    <source>
        <dbReference type="ARBA" id="ARBA00022989"/>
    </source>
</evidence>
<keyword evidence="5" id="KW-1003">Cell membrane</keyword>